<keyword evidence="1" id="KW-0175">Coiled coil</keyword>
<dbReference type="AlphaFoldDB" id="A0A9W8PLX7"/>
<proteinExistence type="predicted"/>
<organism evidence="3 4">
    <name type="scientific">Fusarium irregulare</name>
    <dbReference type="NCBI Taxonomy" id="2494466"/>
    <lineage>
        <taxon>Eukaryota</taxon>
        <taxon>Fungi</taxon>
        <taxon>Dikarya</taxon>
        <taxon>Ascomycota</taxon>
        <taxon>Pezizomycotina</taxon>
        <taxon>Sordariomycetes</taxon>
        <taxon>Hypocreomycetidae</taxon>
        <taxon>Hypocreales</taxon>
        <taxon>Nectriaceae</taxon>
        <taxon>Fusarium</taxon>
        <taxon>Fusarium incarnatum-equiseti species complex</taxon>
    </lineage>
</organism>
<evidence type="ECO:0000256" key="1">
    <source>
        <dbReference type="SAM" id="Coils"/>
    </source>
</evidence>
<accession>A0A9W8PLX7</accession>
<dbReference type="EMBL" id="JAPDHF010000011">
    <property type="protein sequence ID" value="KAJ4011112.1"/>
    <property type="molecule type" value="Genomic_DNA"/>
</dbReference>
<feature type="compositionally biased region" description="Polar residues" evidence="2">
    <location>
        <begin position="83"/>
        <end position="99"/>
    </location>
</feature>
<feature type="compositionally biased region" description="Basic and acidic residues" evidence="2">
    <location>
        <begin position="10"/>
        <end position="21"/>
    </location>
</feature>
<dbReference type="OrthoDB" id="4869153at2759"/>
<keyword evidence="4" id="KW-1185">Reference proteome</keyword>
<dbReference type="Proteomes" id="UP001152130">
    <property type="component" value="Unassembled WGS sequence"/>
</dbReference>
<evidence type="ECO:0000313" key="4">
    <source>
        <dbReference type="Proteomes" id="UP001152130"/>
    </source>
</evidence>
<feature type="region of interest" description="Disordered" evidence="2">
    <location>
        <begin position="1"/>
        <end position="121"/>
    </location>
</feature>
<evidence type="ECO:0000256" key="2">
    <source>
        <dbReference type="SAM" id="MobiDB-lite"/>
    </source>
</evidence>
<comment type="caution">
    <text evidence="3">The sequence shown here is derived from an EMBL/GenBank/DDBJ whole genome shotgun (WGS) entry which is preliminary data.</text>
</comment>
<reference evidence="3" key="1">
    <citation type="submission" date="2022-10" db="EMBL/GenBank/DDBJ databases">
        <title>Fusarium specimens isolated from Avocado Roots.</title>
        <authorList>
            <person name="Stajich J."/>
            <person name="Roper C."/>
            <person name="Heimlech-Rivalta G."/>
        </authorList>
    </citation>
    <scope>NUCLEOTIDE SEQUENCE</scope>
    <source>
        <strain evidence="3">CF00143</strain>
    </source>
</reference>
<sequence>MVRGIVTSDDSAKGDSPRLDGDTPASSPPEKPIPYKNNIYQQVHASLGTRPNEPKGDCPLTLRPRLRDDIPATSPPDKPIPHKNNTCQQVHASLGINSNFRDRLRDDTPVKSPPDKPVPDKNNIYQQVHASLGFHLIVPKTTKKVIQKPEKRDPAAQLRDRYARMGSNIHTTAIARFLEANRQVGIIREEYANKTEETLQRNTRLYNNIAYPLAATILTSADGHRGSFAVRIARLRQDIAAAKEEITRLNDEANECRRIEAEAWKEFKGSFQEGRAASNVDREAKAAAEEFKEEARGIVREKYRLLEEIDADFKGKIQEETQRMMMDLLSGI</sequence>
<feature type="compositionally biased region" description="Basic and acidic residues" evidence="2">
    <location>
        <begin position="100"/>
        <end position="119"/>
    </location>
</feature>
<gene>
    <name evidence="3" type="ORF">NW766_007746</name>
</gene>
<evidence type="ECO:0000313" key="3">
    <source>
        <dbReference type="EMBL" id="KAJ4011112.1"/>
    </source>
</evidence>
<protein>
    <submittedName>
        <fullName evidence="3">Uncharacterized protein</fullName>
    </submittedName>
</protein>
<name>A0A9W8PLX7_9HYPO</name>
<feature type="coiled-coil region" evidence="1">
    <location>
        <begin position="232"/>
        <end position="262"/>
    </location>
</feature>